<proteinExistence type="predicted"/>
<dbReference type="Proteomes" id="UP001164929">
    <property type="component" value="Chromosome 4"/>
</dbReference>
<sequence>MVSDMIITCHSYNNYSNYPSALFFYPIFPSFVYSFLANHSSLLLIACGEEIPLHAFLHNAVLELNSTPLPPFFIYIYIYTYIYNNNDDNDNQLL</sequence>
<dbReference type="EMBL" id="JAQIZT010000004">
    <property type="protein sequence ID" value="KAJ6999293.1"/>
    <property type="molecule type" value="Genomic_DNA"/>
</dbReference>
<gene>
    <name evidence="1" type="ORF">NC653_010089</name>
</gene>
<evidence type="ECO:0000313" key="2">
    <source>
        <dbReference type="Proteomes" id="UP001164929"/>
    </source>
</evidence>
<reference evidence="1 2" key="1">
    <citation type="journal article" date="2023" name="Mol. Ecol. Resour.">
        <title>Chromosome-level genome assembly of a triploid poplar Populus alba 'Berolinensis'.</title>
        <authorList>
            <person name="Chen S."/>
            <person name="Yu Y."/>
            <person name="Wang X."/>
            <person name="Wang S."/>
            <person name="Zhang T."/>
            <person name="Zhou Y."/>
            <person name="He R."/>
            <person name="Meng N."/>
            <person name="Wang Y."/>
            <person name="Liu W."/>
            <person name="Liu Z."/>
            <person name="Liu J."/>
            <person name="Guo Q."/>
            <person name="Huang H."/>
            <person name="Sederoff R.R."/>
            <person name="Wang G."/>
            <person name="Qu G."/>
            <person name="Chen S."/>
        </authorList>
    </citation>
    <scope>NUCLEOTIDE SEQUENCE [LARGE SCALE GENOMIC DNA]</scope>
    <source>
        <strain evidence="1">SC-2020</strain>
    </source>
</reference>
<protein>
    <submittedName>
        <fullName evidence="1">Uncharacterized protein</fullName>
    </submittedName>
</protein>
<keyword evidence="2" id="KW-1185">Reference proteome</keyword>
<comment type="caution">
    <text evidence="1">The sequence shown here is derived from an EMBL/GenBank/DDBJ whole genome shotgun (WGS) entry which is preliminary data.</text>
</comment>
<accession>A0AAD6QYZ0</accession>
<organism evidence="1 2">
    <name type="scientific">Populus alba x Populus x berolinensis</name>
    <dbReference type="NCBI Taxonomy" id="444605"/>
    <lineage>
        <taxon>Eukaryota</taxon>
        <taxon>Viridiplantae</taxon>
        <taxon>Streptophyta</taxon>
        <taxon>Embryophyta</taxon>
        <taxon>Tracheophyta</taxon>
        <taxon>Spermatophyta</taxon>
        <taxon>Magnoliopsida</taxon>
        <taxon>eudicotyledons</taxon>
        <taxon>Gunneridae</taxon>
        <taxon>Pentapetalae</taxon>
        <taxon>rosids</taxon>
        <taxon>fabids</taxon>
        <taxon>Malpighiales</taxon>
        <taxon>Salicaceae</taxon>
        <taxon>Saliceae</taxon>
        <taxon>Populus</taxon>
    </lineage>
</organism>
<evidence type="ECO:0000313" key="1">
    <source>
        <dbReference type="EMBL" id="KAJ6999293.1"/>
    </source>
</evidence>
<name>A0AAD6QYZ0_9ROSI</name>
<dbReference type="AlphaFoldDB" id="A0AAD6QYZ0"/>